<sequence>MTFSSGASEPGFTFSGWTPLNNGVIFISNNEQFSSATCSSSNSEIWNFISFHVGPYLQDRNFQVESDKGDLYNFTGNIEQDHTLN</sequence>
<evidence type="ECO:0000313" key="2">
    <source>
        <dbReference type="Proteomes" id="UP000600588"/>
    </source>
</evidence>
<reference evidence="1 2" key="1">
    <citation type="submission" date="2020-09" db="EMBL/GenBank/DDBJ databases">
        <title>TT11 complete genome.</title>
        <authorList>
            <person name="Wu Z."/>
        </authorList>
    </citation>
    <scope>NUCLEOTIDE SEQUENCE [LARGE SCALE GENOMIC DNA]</scope>
    <source>
        <strain evidence="1 2">TT11</strain>
    </source>
</reference>
<dbReference type="EMBL" id="JACVXB010000001">
    <property type="protein sequence ID" value="MBD0831179.1"/>
    <property type="molecule type" value="Genomic_DNA"/>
</dbReference>
<dbReference type="Proteomes" id="UP000600588">
    <property type="component" value="Unassembled WGS sequence"/>
</dbReference>
<keyword evidence="2" id="KW-1185">Reference proteome</keyword>
<accession>A0A8J6UBQ0</accession>
<protein>
    <submittedName>
        <fullName evidence="1">Uncharacterized protein</fullName>
    </submittedName>
</protein>
<gene>
    <name evidence="1" type="ORF">ICJ83_03445</name>
</gene>
<name>A0A8J6UBQ0_9FLAO</name>
<proteinExistence type="predicted"/>
<dbReference type="AlphaFoldDB" id="A0A8J6UBQ0"/>
<organism evidence="1 2">
    <name type="scientific">Aestuariibaculum sediminum</name>
    <dbReference type="NCBI Taxonomy" id="2770637"/>
    <lineage>
        <taxon>Bacteria</taxon>
        <taxon>Pseudomonadati</taxon>
        <taxon>Bacteroidota</taxon>
        <taxon>Flavobacteriia</taxon>
        <taxon>Flavobacteriales</taxon>
        <taxon>Flavobacteriaceae</taxon>
    </lineage>
</organism>
<evidence type="ECO:0000313" key="1">
    <source>
        <dbReference type="EMBL" id="MBD0831179.1"/>
    </source>
</evidence>
<comment type="caution">
    <text evidence="1">The sequence shown here is derived from an EMBL/GenBank/DDBJ whole genome shotgun (WGS) entry which is preliminary data.</text>
</comment>